<evidence type="ECO:0000313" key="3">
    <source>
        <dbReference type="Proteomes" id="UP000198881"/>
    </source>
</evidence>
<sequence length="398" mass="42394">MEGHRDADFPDGRSPSGDQAMTSVPREDILLSTGLGTTLARGLSREEAVEVRQAWAGCLAEPDRAEPSGQTPTAELARGAHGWLLHHEHLVYTATQSAITAGIGTHLLLHGASLADPEGRAIALAAASGTGKSTATRTLARHLGYVTDETVIVHPVTRVVTPFAKPLSLFVDSDTRPKTQFSPRELGLLSAPQDLRLHALAVLDRVREPSERITATASRLSLLDALELIIPQTSSLAQLDRGLVQLAGLLDQLGGAVRLHYSEAEDLLPLVKELLDAPNIPALDRRIWRPADPSLLTPAPGPEVSEVPAGLYRRSPLSDALVVEEGTSLAVLQETSYHVVSGLGPVLWELLADWVSEEDLVGSLLQTGDAPADAADRIHGALTALCYEGLAVRSDAQR</sequence>
<dbReference type="InterPro" id="IPR027417">
    <property type="entry name" value="P-loop_NTPase"/>
</dbReference>
<dbReference type="AlphaFoldDB" id="A0A1I7MP95"/>
<proteinExistence type="predicted"/>
<feature type="region of interest" description="Disordered" evidence="1">
    <location>
        <begin position="1"/>
        <end position="28"/>
    </location>
</feature>
<dbReference type="Proteomes" id="UP000198881">
    <property type="component" value="Unassembled WGS sequence"/>
</dbReference>
<dbReference type="SUPFAM" id="SSF53795">
    <property type="entry name" value="PEP carboxykinase-like"/>
    <property type="match status" value="1"/>
</dbReference>
<gene>
    <name evidence="2" type="ORF">SAMN04487966_10879</name>
</gene>
<keyword evidence="3" id="KW-1185">Reference proteome</keyword>
<evidence type="ECO:0008006" key="4">
    <source>
        <dbReference type="Google" id="ProtNLM"/>
    </source>
</evidence>
<accession>A0A1I7MP95</accession>
<name>A0A1I7MP95_9MICC</name>
<feature type="compositionally biased region" description="Basic and acidic residues" evidence="1">
    <location>
        <begin position="1"/>
        <end position="11"/>
    </location>
</feature>
<reference evidence="2 3" key="1">
    <citation type="submission" date="2016-10" db="EMBL/GenBank/DDBJ databases">
        <authorList>
            <person name="de Groot N.N."/>
        </authorList>
    </citation>
    <scope>NUCLEOTIDE SEQUENCE [LARGE SCALE GENOMIC DNA]</scope>
    <source>
        <strain evidence="2 3">CGMCC 1.7054</strain>
    </source>
</reference>
<dbReference type="STRING" id="574650.SAMN04487966_10879"/>
<dbReference type="EMBL" id="FPCG01000008">
    <property type="protein sequence ID" value="SFV23753.1"/>
    <property type="molecule type" value="Genomic_DNA"/>
</dbReference>
<dbReference type="Gene3D" id="3.40.50.300">
    <property type="entry name" value="P-loop containing nucleotide triphosphate hydrolases"/>
    <property type="match status" value="1"/>
</dbReference>
<protein>
    <recommendedName>
        <fullName evidence="4">Coenzyme PQQ synthesis protein D (PqqD)</fullName>
    </recommendedName>
</protein>
<evidence type="ECO:0000256" key="1">
    <source>
        <dbReference type="SAM" id="MobiDB-lite"/>
    </source>
</evidence>
<evidence type="ECO:0000313" key="2">
    <source>
        <dbReference type="EMBL" id="SFV23753.1"/>
    </source>
</evidence>
<organism evidence="2 3">
    <name type="scientific">Micrococcus terreus</name>
    <dbReference type="NCBI Taxonomy" id="574650"/>
    <lineage>
        <taxon>Bacteria</taxon>
        <taxon>Bacillati</taxon>
        <taxon>Actinomycetota</taxon>
        <taxon>Actinomycetes</taxon>
        <taxon>Micrococcales</taxon>
        <taxon>Micrococcaceae</taxon>
        <taxon>Micrococcus</taxon>
    </lineage>
</organism>